<evidence type="ECO:0000256" key="2">
    <source>
        <dbReference type="ARBA" id="ARBA00023125"/>
    </source>
</evidence>
<keyword evidence="6" id="KW-1185">Reference proteome</keyword>
<evidence type="ECO:0000256" key="3">
    <source>
        <dbReference type="ARBA" id="ARBA00023163"/>
    </source>
</evidence>
<dbReference type="CDD" id="cd01392">
    <property type="entry name" value="HTH_LacI"/>
    <property type="match status" value="1"/>
</dbReference>
<dbReference type="SUPFAM" id="SSF47413">
    <property type="entry name" value="lambda repressor-like DNA-binding domains"/>
    <property type="match status" value="1"/>
</dbReference>
<dbReference type="InterPro" id="IPR000843">
    <property type="entry name" value="HTH_LacI"/>
</dbReference>
<evidence type="ECO:0000256" key="1">
    <source>
        <dbReference type="ARBA" id="ARBA00023015"/>
    </source>
</evidence>
<dbReference type="EMBL" id="JAYGGQ010000005">
    <property type="protein sequence ID" value="MEA5454879.1"/>
    <property type="molecule type" value="Genomic_DNA"/>
</dbReference>
<dbReference type="PANTHER" id="PTHR30146:SF109">
    <property type="entry name" value="HTH-TYPE TRANSCRIPTIONAL REGULATOR GALS"/>
    <property type="match status" value="1"/>
</dbReference>
<keyword evidence="2 5" id="KW-0238">DNA-binding</keyword>
<dbReference type="RefSeq" id="WP_323278723.1">
    <property type="nucleotide sequence ID" value="NZ_JAYGGQ010000005.1"/>
</dbReference>
<dbReference type="SMART" id="SM00354">
    <property type="entry name" value="HTH_LACI"/>
    <property type="match status" value="1"/>
</dbReference>
<dbReference type="InterPro" id="IPR010982">
    <property type="entry name" value="Lambda_DNA-bd_dom_sf"/>
</dbReference>
<name>A0ABU5T5E4_9MICC</name>
<keyword evidence="3" id="KW-0804">Transcription</keyword>
<dbReference type="CDD" id="cd06267">
    <property type="entry name" value="PBP1_LacI_sugar_binding-like"/>
    <property type="match status" value="1"/>
</dbReference>
<protein>
    <submittedName>
        <fullName evidence="5">LacI family DNA-binding transcriptional regulator</fullName>
    </submittedName>
</protein>
<organism evidence="5 6">
    <name type="scientific">Sinomonas terricola</name>
    <dbReference type="NCBI Taxonomy" id="3110330"/>
    <lineage>
        <taxon>Bacteria</taxon>
        <taxon>Bacillati</taxon>
        <taxon>Actinomycetota</taxon>
        <taxon>Actinomycetes</taxon>
        <taxon>Micrococcales</taxon>
        <taxon>Micrococcaceae</taxon>
        <taxon>Sinomonas</taxon>
    </lineage>
</organism>
<dbReference type="Gene3D" id="1.10.260.40">
    <property type="entry name" value="lambda repressor-like DNA-binding domains"/>
    <property type="match status" value="1"/>
</dbReference>
<comment type="caution">
    <text evidence="5">The sequence shown here is derived from an EMBL/GenBank/DDBJ whole genome shotgun (WGS) entry which is preliminary data.</text>
</comment>
<dbReference type="SUPFAM" id="SSF53822">
    <property type="entry name" value="Periplasmic binding protein-like I"/>
    <property type="match status" value="1"/>
</dbReference>
<reference evidence="5 6" key="1">
    <citation type="submission" date="2023-12" db="EMBL/GenBank/DDBJ databases">
        <title>Sinomonas terricola sp. nov, isolated from litchi orchard soil in Guangdong, PR China.</title>
        <authorList>
            <person name="Jiaxin W."/>
            <person name="Yang Z."/>
            <person name="Honghui Z."/>
        </authorList>
    </citation>
    <scope>NUCLEOTIDE SEQUENCE [LARGE SCALE GENOMIC DNA]</scope>
    <source>
        <strain evidence="5 6">JGH33</strain>
    </source>
</reference>
<gene>
    <name evidence="5" type="ORF">SPF06_09110</name>
</gene>
<sequence length="351" mass="38033">MTSLSSGSADAEARRATIRDVAQLAGVGIKTVSRVANDEPNVAPATAERVRKAMAQLRWEPDLGARNLRRSDGRTHTIGLLVGSVTNPFAAQVSRAIEDVAVRRGSAVFTSTLEEDPDRELASIAALMRRRVDGIALMPIAPSQAYLQEEIDRGLAVVCVDREPRGIALDAVRSDSRTAATIATRHLLRRGHRRIALLLDREDLWTAQQRRLGFLDAIRAVGLDTADCPIVPGLRDAESSGMAAARLMKSATPPTALFCGKNLITFGAVRTLQRLGLQHQIAVVGFDDFEFADLLDPGVTVIAQRPSQIGRLAADRLFARIERPGLWVPEVIDVPTDLIERGSGEIPPPIE</sequence>
<dbReference type="Proteomes" id="UP001304769">
    <property type="component" value="Unassembled WGS sequence"/>
</dbReference>
<dbReference type="GO" id="GO:0003677">
    <property type="term" value="F:DNA binding"/>
    <property type="evidence" value="ECO:0007669"/>
    <property type="project" value="UniProtKB-KW"/>
</dbReference>
<dbReference type="Pfam" id="PF00356">
    <property type="entry name" value="LacI"/>
    <property type="match status" value="1"/>
</dbReference>
<dbReference type="PROSITE" id="PS50932">
    <property type="entry name" value="HTH_LACI_2"/>
    <property type="match status" value="1"/>
</dbReference>
<feature type="domain" description="HTH lacI-type" evidence="4">
    <location>
        <begin position="16"/>
        <end position="70"/>
    </location>
</feature>
<dbReference type="Gene3D" id="3.40.50.2300">
    <property type="match status" value="2"/>
</dbReference>
<dbReference type="InterPro" id="IPR001761">
    <property type="entry name" value="Peripla_BP/Lac1_sug-bd_dom"/>
</dbReference>
<keyword evidence="1" id="KW-0805">Transcription regulation</keyword>
<proteinExistence type="predicted"/>
<accession>A0ABU5T5E4</accession>
<dbReference type="InterPro" id="IPR028082">
    <property type="entry name" value="Peripla_BP_I"/>
</dbReference>
<dbReference type="PANTHER" id="PTHR30146">
    <property type="entry name" value="LACI-RELATED TRANSCRIPTIONAL REPRESSOR"/>
    <property type="match status" value="1"/>
</dbReference>
<evidence type="ECO:0000259" key="4">
    <source>
        <dbReference type="PROSITE" id="PS50932"/>
    </source>
</evidence>
<evidence type="ECO:0000313" key="6">
    <source>
        <dbReference type="Proteomes" id="UP001304769"/>
    </source>
</evidence>
<evidence type="ECO:0000313" key="5">
    <source>
        <dbReference type="EMBL" id="MEA5454879.1"/>
    </source>
</evidence>
<dbReference type="Pfam" id="PF00532">
    <property type="entry name" value="Peripla_BP_1"/>
    <property type="match status" value="1"/>
</dbReference>